<dbReference type="AlphaFoldDB" id="A0A1F7I8E3"/>
<comment type="subunit">
    <text evidence="4">Part of the 50S ribosomal subunit. Contacts protein L29, and trigger factor when it is bound to the ribosome.</text>
</comment>
<sequence length="95" mass="10621">MRFQDIIKKPIITEKALAGGDKLTYVFSVDTRSNKHQIKESIEKLFKVKVASVRTHVKKGKVKRAGRKMKAKAQADVKMAIVALKEGKIDIVAKS</sequence>
<reference evidence="5 6" key="1">
    <citation type="journal article" date="2016" name="Nat. Commun.">
        <title>Thousands of microbial genomes shed light on interconnected biogeochemical processes in an aquifer system.</title>
        <authorList>
            <person name="Anantharaman K."/>
            <person name="Brown C.T."/>
            <person name="Hug L.A."/>
            <person name="Sharon I."/>
            <person name="Castelle C.J."/>
            <person name="Probst A.J."/>
            <person name="Thomas B.C."/>
            <person name="Singh A."/>
            <person name="Wilkins M.J."/>
            <person name="Karaoz U."/>
            <person name="Brodie E.L."/>
            <person name="Williams K.H."/>
            <person name="Hubbard S.S."/>
            <person name="Banfield J.F."/>
        </authorList>
    </citation>
    <scope>NUCLEOTIDE SEQUENCE [LARGE SCALE GENOMIC DNA]</scope>
</reference>
<dbReference type="NCBIfam" id="NF004363">
    <property type="entry name" value="PRK05738.2-4"/>
    <property type="match status" value="1"/>
</dbReference>
<accession>A0A1F7I8E3</accession>
<keyword evidence="2 4" id="KW-0689">Ribosomal protein</keyword>
<evidence type="ECO:0000313" key="5">
    <source>
        <dbReference type="EMBL" id="OGK39641.1"/>
    </source>
</evidence>
<dbReference type="GO" id="GO:0003735">
    <property type="term" value="F:structural constituent of ribosome"/>
    <property type="evidence" value="ECO:0007669"/>
    <property type="project" value="InterPro"/>
</dbReference>
<keyword evidence="4" id="KW-0694">RNA-binding</keyword>
<comment type="caution">
    <text evidence="5">The sequence shown here is derived from an EMBL/GenBank/DDBJ whole genome shotgun (WGS) entry which is preliminary data.</text>
</comment>
<dbReference type="Pfam" id="PF00276">
    <property type="entry name" value="Ribosomal_L23"/>
    <property type="match status" value="1"/>
</dbReference>
<dbReference type="GO" id="GO:0006412">
    <property type="term" value="P:translation"/>
    <property type="evidence" value="ECO:0007669"/>
    <property type="project" value="UniProtKB-UniRule"/>
</dbReference>
<evidence type="ECO:0000256" key="3">
    <source>
        <dbReference type="ARBA" id="ARBA00023274"/>
    </source>
</evidence>
<evidence type="ECO:0000256" key="4">
    <source>
        <dbReference type="HAMAP-Rule" id="MF_01369"/>
    </source>
</evidence>
<dbReference type="EMBL" id="MGAE01000015">
    <property type="protein sequence ID" value="OGK39641.1"/>
    <property type="molecule type" value="Genomic_DNA"/>
</dbReference>
<dbReference type="InterPro" id="IPR012677">
    <property type="entry name" value="Nucleotide-bd_a/b_plait_sf"/>
</dbReference>
<keyword evidence="4" id="KW-0699">rRNA-binding</keyword>
<dbReference type="GO" id="GO:0005840">
    <property type="term" value="C:ribosome"/>
    <property type="evidence" value="ECO:0007669"/>
    <property type="project" value="UniProtKB-KW"/>
</dbReference>
<evidence type="ECO:0000256" key="1">
    <source>
        <dbReference type="ARBA" id="ARBA00006700"/>
    </source>
</evidence>
<dbReference type="GO" id="GO:0019843">
    <property type="term" value="F:rRNA binding"/>
    <property type="evidence" value="ECO:0007669"/>
    <property type="project" value="UniProtKB-UniRule"/>
</dbReference>
<evidence type="ECO:0000313" key="6">
    <source>
        <dbReference type="Proteomes" id="UP000179024"/>
    </source>
</evidence>
<dbReference type="HAMAP" id="MF_01369_B">
    <property type="entry name" value="Ribosomal_uL23_B"/>
    <property type="match status" value="1"/>
</dbReference>
<dbReference type="InterPro" id="IPR013025">
    <property type="entry name" value="Ribosomal_uL23-like"/>
</dbReference>
<dbReference type="InterPro" id="IPR012678">
    <property type="entry name" value="Ribosomal_uL23/eL15/eS24_sf"/>
</dbReference>
<dbReference type="PANTHER" id="PTHR11620">
    <property type="entry name" value="60S RIBOSOMAL PROTEIN L23A"/>
    <property type="match status" value="1"/>
</dbReference>
<gene>
    <name evidence="4" type="primary">rplW</name>
    <name evidence="5" type="ORF">A3F34_03080</name>
</gene>
<dbReference type="Gene3D" id="3.30.70.330">
    <property type="match status" value="1"/>
</dbReference>
<comment type="function">
    <text evidence="4">One of the early assembly proteins it binds 23S rRNA. One of the proteins that surrounds the polypeptide exit tunnel on the outside of the ribosome. Forms the main docking site for trigger factor binding to the ribosome.</text>
</comment>
<dbReference type="GO" id="GO:1990904">
    <property type="term" value="C:ribonucleoprotein complex"/>
    <property type="evidence" value="ECO:0007669"/>
    <property type="project" value="UniProtKB-KW"/>
</dbReference>
<keyword evidence="3 4" id="KW-0687">Ribonucleoprotein</keyword>
<protein>
    <recommendedName>
        <fullName evidence="4">Large ribosomal subunit protein uL23</fullName>
    </recommendedName>
</protein>
<dbReference type="SUPFAM" id="SSF54189">
    <property type="entry name" value="Ribosomal proteins S24e, L23 and L15e"/>
    <property type="match status" value="1"/>
</dbReference>
<comment type="similarity">
    <text evidence="1 4">Belongs to the universal ribosomal protein uL23 family.</text>
</comment>
<evidence type="ECO:0000256" key="2">
    <source>
        <dbReference type="ARBA" id="ARBA00022980"/>
    </source>
</evidence>
<proteinExistence type="inferred from homology"/>
<dbReference type="Proteomes" id="UP000179024">
    <property type="component" value="Unassembled WGS sequence"/>
</dbReference>
<name>A0A1F7I8E3_9BACT</name>
<organism evidence="5 6">
    <name type="scientific">Candidatus Roizmanbacteria bacterium RIFCSPHIGHO2_12_FULL_44_10</name>
    <dbReference type="NCBI Taxonomy" id="1802054"/>
    <lineage>
        <taxon>Bacteria</taxon>
        <taxon>Candidatus Roizmaniibacteriota</taxon>
    </lineage>
</organism>